<dbReference type="Proteomes" id="UP000824120">
    <property type="component" value="Chromosome 12"/>
</dbReference>
<organism evidence="2 3">
    <name type="scientific">Solanum commersonii</name>
    <name type="common">Commerson's wild potato</name>
    <name type="synonym">Commerson's nightshade</name>
    <dbReference type="NCBI Taxonomy" id="4109"/>
    <lineage>
        <taxon>Eukaryota</taxon>
        <taxon>Viridiplantae</taxon>
        <taxon>Streptophyta</taxon>
        <taxon>Embryophyta</taxon>
        <taxon>Tracheophyta</taxon>
        <taxon>Spermatophyta</taxon>
        <taxon>Magnoliopsida</taxon>
        <taxon>eudicotyledons</taxon>
        <taxon>Gunneridae</taxon>
        <taxon>Pentapetalae</taxon>
        <taxon>asterids</taxon>
        <taxon>lamiids</taxon>
        <taxon>Solanales</taxon>
        <taxon>Solanaceae</taxon>
        <taxon>Solanoideae</taxon>
        <taxon>Solaneae</taxon>
        <taxon>Solanum</taxon>
    </lineage>
</organism>
<proteinExistence type="predicted"/>
<accession>A0A9J5WAQ4</accession>
<protein>
    <submittedName>
        <fullName evidence="2">Uncharacterized protein</fullName>
    </submittedName>
</protein>
<evidence type="ECO:0000256" key="1">
    <source>
        <dbReference type="SAM" id="MobiDB-lite"/>
    </source>
</evidence>
<sequence length="94" mass="11005">MDWGKSWPNIQKRTTTHARTPKWKMNTTIMNQPRRRRWRKTISMTFQINYLRNLYSVLMKLVTEGTSLTDKDCSMVDSNSSSQNNMLSSSPNSS</sequence>
<gene>
    <name evidence="2" type="ORF">H5410_062463</name>
</gene>
<dbReference type="AlphaFoldDB" id="A0A9J5WAQ4"/>
<evidence type="ECO:0000313" key="2">
    <source>
        <dbReference type="EMBL" id="KAG5572697.1"/>
    </source>
</evidence>
<feature type="region of interest" description="Disordered" evidence="1">
    <location>
        <begin position="70"/>
        <end position="94"/>
    </location>
</feature>
<feature type="compositionally biased region" description="Low complexity" evidence="1">
    <location>
        <begin position="78"/>
        <end position="94"/>
    </location>
</feature>
<name>A0A9J5WAQ4_SOLCO</name>
<evidence type="ECO:0000313" key="3">
    <source>
        <dbReference type="Proteomes" id="UP000824120"/>
    </source>
</evidence>
<reference evidence="2 3" key="1">
    <citation type="submission" date="2020-09" db="EMBL/GenBank/DDBJ databases">
        <title>De no assembly of potato wild relative species, Solanum commersonii.</title>
        <authorList>
            <person name="Cho K."/>
        </authorList>
    </citation>
    <scope>NUCLEOTIDE SEQUENCE [LARGE SCALE GENOMIC DNA]</scope>
    <source>
        <strain evidence="2">LZ3.2</strain>
        <tissue evidence="2">Leaf</tissue>
    </source>
</reference>
<dbReference type="EMBL" id="JACXVP010000012">
    <property type="protein sequence ID" value="KAG5572697.1"/>
    <property type="molecule type" value="Genomic_DNA"/>
</dbReference>
<comment type="caution">
    <text evidence="2">The sequence shown here is derived from an EMBL/GenBank/DDBJ whole genome shotgun (WGS) entry which is preliminary data.</text>
</comment>
<keyword evidence="3" id="KW-1185">Reference proteome</keyword>